<reference evidence="2 3" key="1">
    <citation type="submission" date="2019-02" db="EMBL/GenBank/DDBJ databases">
        <title>Deep-cultivation of Planctomycetes and their phenomic and genomic characterization uncovers novel biology.</title>
        <authorList>
            <person name="Wiegand S."/>
            <person name="Jogler M."/>
            <person name="Boedeker C."/>
            <person name="Pinto D."/>
            <person name="Vollmers J."/>
            <person name="Rivas-Marin E."/>
            <person name="Kohn T."/>
            <person name="Peeters S.H."/>
            <person name="Heuer A."/>
            <person name="Rast P."/>
            <person name="Oberbeckmann S."/>
            <person name="Bunk B."/>
            <person name="Jeske O."/>
            <person name="Meyerdierks A."/>
            <person name="Storesund J.E."/>
            <person name="Kallscheuer N."/>
            <person name="Luecker S."/>
            <person name="Lage O.M."/>
            <person name="Pohl T."/>
            <person name="Merkel B.J."/>
            <person name="Hornburger P."/>
            <person name="Mueller R.-W."/>
            <person name="Bruemmer F."/>
            <person name="Labrenz M."/>
            <person name="Spormann A.M."/>
            <person name="Op den Camp H."/>
            <person name="Overmann J."/>
            <person name="Amann R."/>
            <person name="Jetten M.S.M."/>
            <person name="Mascher T."/>
            <person name="Medema M.H."/>
            <person name="Devos D.P."/>
            <person name="Kaster A.-K."/>
            <person name="Ovreas L."/>
            <person name="Rohde M."/>
            <person name="Galperin M.Y."/>
            <person name="Jogler C."/>
        </authorList>
    </citation>
    <scope>NUCLEOTIDE SEQUENCE [LARGE SCALE GENOMIC DNA]</scope>
    <source>
        <strain evidence="2 3">HG15A2</strain>
    </source>
</reference>
<feature type="signal peptide" evidence="1">
    <location>
        <begin position="1"/>
        <end position="24"/>
    </location>
</feature>
<dbReference type="Proteomes" id="UP000319852">
    <property type="component" value="Chromosome"/>
</dbReference>
<evidence type="ECO:0000256" key="1">
    <source>
        <dbReference type="SAM" id="SignalP"/>
    </source>
</evidence>
<accession>A0A517MRI3</accession>
<organism evidence="2 3">
    <name type="scientific">Adhaeretor mobilis</name>
    <dbReference type="NCBI Taxonomy" id="1930276"/>
    <lineage>
        <taxon>Bacteria</taxon>
        <taxon>Pseudomonadati</taxon>
        <taxon>Planctomycetota</taxon>
        <taxon>Planctomycetia</taxon>
        <taxon>Pirellulales</taxon>
        <taxon>Lacipirellulaceae</taxon>
        <taxon>Adhaeretor</taxon>
    </lineage>
</organism>
<keyword evidence="1" id="KW-0732">Signal</keyword>
<protein>
    <submittedName>
        <fullName evidence="2">Uncharacterized protein</fullName>
    </submittedName>
</protein>
<dbReference type="RefSeq" id="WP_145057912.1">
    <property type="nucleotide sequence ID" value="NZ_CP036263.1"/>
</dbReference>
<keyword evidence="3" id="KW-1185">Reference proteome</keyword>
<dbReference type="AlphaFoldDB" id="A0A517MRI3"/>
<evidence type="ECO:0000313" key="2">
    <source>
        <dbReference type="EMBL" id="QDS97490.1"/>
    </source>
</evidence>
<proteinExistence type="predicted"/>
<dbReference type="PROSITE" id="PS51257">
    <property type="entry name" value="PROKAR_LIPOPROTEIN"/>
    <property type="match status" value="1"/>
</dbReference>
<gene>
    <name evidence="2" type="ORF">HG15A2_07510</name>
</gene>
<name>A0A517MRI3_9BACT</name>
<sequence precursor="true">MRIVYNLLVLLCPALLLVACFPQAEARAVEGGLSVKPVGLSIALKDPDSKFNSSFSPGMQPGVQVALLVESAKRGIVSVAANPKQAIKISADGKSISEEDDDSWQFLHPRISDDGKRATFNVSAEDLPAADTAKLSVTGELLVSTGSKTAEDEIQAKLVKGTKFKLAGIAVEVTEAGKPSWGEEPLSVTLNTSDPGGFDKIKSVEFHDKAGEQIKSKSGGSMTMNMGAHKQVSIDYRLGKKVDAATIKVVYYADLQTDPLPLKLEVGLGL</sequence>
<feature type="chain" id="PRO_5021951871" evidence="1">
    <location>
        <begin position="25"/>
        <end position="270"/>
    </location>
</feature>
<dbReference type="EMBL" id="CP036263">
    <property type="protein sequence ID" value="QDS97490.1"/>
    <property type="molecule type" value="Genomic_DNA"/>
</dbReference>
<dbReference type="KEGG" id="amob:HG15A2_07510"/>
<evidence type="ECO:0000313" key="3">
    <source>
        <dbReference type="Proteomes" id="UP000319852"/>
    </source>
</evidence>